<dbReference type="SUPFAM" id="SSF47699">
    <property type="entry name" value="Bifunctional inhibitor/lipid-transfer protein/seed storage 2S albumin"/>
    <property type="match status" value="1"/>
</dbReference>
<dbReference type="InterPro" id="IPR036312">
    <property type="entry name" value="Bifun_inhib/LTP/seed_sf"/>
</dbReference>
<reference evidence="4" key="2">
    <citation type="submission" date="2017-06" db="EMBL/GenBank/DDBJ databases">
        <title>WGS assembly of Brachypodium distachyon.</title>
        <authorList>
            <consortium name="The International Brachypodium Initiative"/>
            <person name="Lucas S."/>
            <person name="Harmon-Smith M."/>
            <person name="Lail K."/>
            <person name="Tice H."/>
            <person name="Grimwood J."/>
            <person name="Bruce D."/>
            <person name="Barry K."/>
            <person name="Shu S."/>
            <person name="Lindquist E."/>
            <person name="Wang M."/>
            <person name="Pitluck S."/>
            <person name="Vogel J.P."/>
            <person name="Garvin D.F."/>
            <person name="Mockler T.C."/>
            <person name="Schmutz J."/>
            <person name="Rokhsar D."/>
            <person name="Bevan M.W."/>
        </authorList>
    </citation>
    <scope>NUCLEOTIDE SEQUENCE</scope>
    <source>
        <strain evidence="4">Bd21</strain>
    </source>
</reference>
<evidence type="ECO:0000313" key="5">
    <source>
        <dbReference type="EnsemblPlants" id="KQJ86202"/>
    </source>
</evidence>
<organism evidence="4">
    <name type="scientific">Brachypodium distachyon</name>
    <name type="common">Purple false brome</name>
    <name type="synonym">Trachynia distachya</name>
    <dbReference type="NCBI Taxonomy" id="15368"/>
    <lineage>
        <taxon>Eukaryota</taxon>
        <taxon>Viridiplantae</taxon>
        <taxon>Streptophyta</taxon>
        <taxon>Embryophyta</taxon>
        <taxon>Tracheophyta</taxon>
        <taxon>Spermatophyta</taxon>
        <taxon>Magnoliopsida</taxon>
        <taxon>Liliopsida</taxon>
        <taxon>Poales</taxon>
        <taxon>Poaceae</taxon>
        <taxon>BOP clade</taxon>
        <taxon>Pooideae</taxon>
        <taxon>Stipodae</taxon>
        <taxon>Brachypodieae</taxon>
        <taxon>Brachypodium</taxon>
    </lineage>
</organism>
<evidence type="ECO:0000313" key="6">
    <source>
        <dbReference type="Proteomes" id="UP000008810"/>
    </source>
</evidence>
<reference evidence="5" key="3">
    <citation type="submission" date="2018-08" db="UniProtKB">
        <authorList>
            <consortium name="EnsemblPlants"/>
        </authorList>
    </citation>
    <scope>IDENTIFICATION</scope>
    <source>
        <strain evidence="5">cv. Bd21</strain>
    </source>
</reference>
<protein>
    <recommendedName>
        <fullName evidence="3">Bifunctional inhibitor/plant lipid transfer protein/seed storage helical domain-containing protein</fullName>
    </recommendedName>
</protein>
<reference evidence="4 5" key="1">
    <citation type="journal article" date="2010" name="Nature">
        <title>Genome sequencing and analysis of the model grass Brachypodium distachyon.</title>
        <authorList>
            <consortium name="International Brachypodium Initiative"/>
        </authorList>
    </citation>
    <scope>NUCLEOTIDE SEQUENCE [LARGE SCALE GENOMIC DNA]</scope>
    <source>
        <strain evidence="4 5">Bd21</strain>
    </source>
</reference>
<dbReference type="Pfam" id="PF13016">
    <property type="entry name" value="Gliadin"/>
    <property type="match status" value="1"/>
</dbReference>
<dbReference type="PANTHER" id="PTHR33454">
    <property type="entry name" value="PROLAMIN PPROL 14P"/>
    <property type="match status" value="1"/>
</dbReference>
<dbReference type="InParanoid" id="A0A0Q3GZ48"/>
<dbReference type="PANTHER" id="PTHR33454:SF10">
    <property type="entry name" value="PUROINDOLINE-B"/>
    <property type="match status" value="1"/>
</dbReference>
<accession>A0A0Q3GZ48</accession>
<feature type="compositionally biased region" description="Basic and acidic residues" evidence="1">
    <location>
        <begin position="27"/>
        <end position="39"/>
    </location>
</feature>
<evidence type="ECO:0000256" key="2">
    <source>
        <dbReference type="SAM" id="SignalP"/>
    </source>
</evidence>
<evidence type="ECO:0000313" key="4">
    <source>
        <dbReference type="EMBL" id="KQJ86202.1"/>
    </source>
</evidence>
<dbReference type="CDD" id="cd00261">
    <property type="entry name" value="AAI_SS"/>
    <property type="match status" value="1"/>
</dbReference>
<keyword evidence="2" id="KW-0732">Signal</keyword>
<dbReference type="InterPro" id="IPR001954">
    <property type="entry name" value="Glia_glutenin"/>
</dbReference>
<evidence type="ECO:0000256" key="1">
    <source>
        <dbReference type="SAM" id="MobiDB-lite"/>
    </source>
</evidence>
<proteinExistence type="predicted"/>
<dbReference type="EnsemblPlants" id="KQJ86202">
    <property type="protein sequence ID" value="KQJ86202"/>
    <property type="gene ID" value="BRADI_4g03961v3"/>
</dbReference>
<dbReference type="InterPro" id="IPR016140">
    <property type="entry name" value="Bifunc_inhib/LTP/seed_store"/>
</dbReference>
<feature type="signal peptide" evidence="2">
    <location>
        <begin position="1"/>
        <end position="19"/>
    </location>
</feature>
<evidence type="ECO:0000259" key="3">
    <source>
        <dbReference type="Pfam" id="PF13016"/>
    </source>
</evidence>
<dbReference type="Gramene" id="KQJ86202">
    <property type="protein sequence ID" value="KQJ86202"/>
    <property type="gene ID" value="BRADI_4g03961v3"/>
</dbReference>
<dbReference type="GO" id="GO:0045735">
    <property type="term" value="F:nutrient reservoir activity"/>
    <property type="evidence" value="ECO:0007669"/>
    <property type="project" value="InterPro"/>
</dbReference>
<feature type="domain" description="Bifunctional inhibitor/plant lipid transfer protein/seed storage helical" evidence="3">
    <location>
        <begin position="51"/>
        <end position="104"/>
    </location>
</feature>
<gene>
    <name evidence="4" type="ORF">BRADI_4g03961v3</name>
</gene>
<feature type="region of interest" description="Disordered" evidence="1">
    <location>
        <begin position="25"/>
        <end position="45"/>
    </location>
</feature>
<dbReference type="Proteomes" id="UP000008810">
    <property type="component" value="Chromosome 4"/>
</dbReference>
<name>A0A0Q3GZ48_BRADI</name>
<dbReference type="EMBL" id="CM000883">
    <property type="protein sequence ID" value="KQJ86202.1"/>
    <property type="molecule type" value="Genomic_DNA"/>
</dbReference>
<sequence>MKTAFFLVALLALIASAAAFSQYTDHTGQDPHARGDKGSGSDPQCQDEHMKLDSCKDYMTERCTVPREIPFTKPYKWRKGSCQEVKGWCCQELAKTPPQCRCKA</sequence>
<dbReference type="AlphaFoldDB" id="A0A0Q3GZ48"/>
<feature type="chain" id="PRO_5033238102" description="Bifunctional inhibitor/plant lipid transfer protein/seed storage helical domain-containing protein" evidence="2">
    <location>
        <begin position="20"/>
        <end position="104"/>
    </location>
</feature>
<keyword evidence="6" id="KW-1185">Reference proteome</keyword>
<dbReference type="Gene3D" id="1.10.110.10">
    <property type="entry name" value="Plant lipid-transfer and hydrophobic proteins"/>
    <property type="match status" value="1"/>
</dbReference>